<dbReference type="GO" id="GO:0016985">
    <property type="term" value="F:mannan endo-1,4-beta-mannosidase activity"/>
    <property type="evidence" value="ECO:0007669"/>
    <property type="project" value="TreeGrafter"/>
</dbReference>
<dbReference type="EMBL" id="VGIY01000233">
    <property type="protein sequence ID" value="MBM3317988.1"/>
    <property type="molecule type" value="Genomic_DNA"/>
</dbReference>
<sequence length="606" mass="66016">MRTKPSGRPARLPRAASDARGIGHGAIASARALPAIAGLAALTALAATAGAGFVTVEGTHLVDGPCRFDFVGANCYYLMVYGADPGLRPHAGEVLEEAVAMGCTVLRTWAFNDGATQWNALQTAPGVYDETVFQALDWVIAKADSVGLRLVLPLVNNWNDYGGMNQYVQWARAVPPVGTGFVTRSGKRFLLDGRTYGYVGANYWYGLNLAASGPGGDRERLLRELDDLRARGITNLRVMAGSEGPDTEPWRMVPSLQTSPGVYDNQVLDGLDYLLAAMKARDLRAVMCLNNFWPWSGGMAQYVSWNGGGPIPYPPPEPGGDWNLYQDYASDFYSNAGAMQDFRDHIAFVVQRVNPYTGLAYRNDPTIFSWELANEPRGYNNNAAAFNVWIDDTAAYIKSLDPNHMVTTGCEGDTPWPAWNGLDFNSNHNGPNIDYATIHIWPQNWGWYDPANPGGTYATAETNARNYYNTHESKAVTLNKPMVLEEFGLARDGGSFDPASGTSYRDAFFAAMFAEVYASISTNGPGAGSNFWSWAGEGRPLQPYGSHWSPGDPWIGDPPHEEQGWYSVYDADAGTAAAIAAHAAQLFAYLGPSAHDDFYTHPTCRR</sequence>
<dbReference type="InterPro" id="IPR017853">
    <property type="entry name" value="GH"/>
</dbReference>
<keyword evidence="4" id="KW-0326">Glycosidase</keyword>
<dbReference type="InterPro" id="IPR001547">
    <property type="entry name" value="Glyco_hydro_5"/>
</dbReference>
<evidence type="ECO:0000256" key="3">
    <source>
        <dbReference type="ARBA" id="ARBA00022801"/>
    </source>
</evidence>
<dbReference type="EC" id="3.2.1.78" evidence="2"/>
<comment type="catalytic activity">
    <reaction evidence="1">
        <text>Random hydrolysis of (1-&gt;4)-beta-D-mannosidic linkages in mannans, galactomannans and glucomannans.</text>
        <dbReference type="EC" id="3.2.1.78"/>
    </reaction>
</comment>
<feature type="domain" description="Glycoside hydrolase family 5" evidence="5">
    <location>
        <begin position="52"/>
        <end position="173"/>
    </location>
</feature>
<dbReference type="Proteomes" id="UP000748308">
    <property type="component" value="Unassembled WGS sequence"/>
</dbReference>
<keyword evidence="3" id="KW-0378">Hydrolase</keyword>
<accession>A0A938BP57</accession>
<evidence type="ECO:0000313" key="6">
    <source>
        <dbReference type="EMBL" id="MBM3317988.1"/>
    </source>
</evidence>
<dbReference type="SUPFAM" id="SSF51445">
    <property type="entry name" value="(Trans)glycosidases"/>
    <property type="match status" value="2"/>
</dbReference>
<evidence type="ECO:0000256" key="1">
    <source>
        <dbReference type="ARBA" id="ARBA00001678"/>
    </source>
</evidence>
<feature type="domain" description="Glycoside hydrolase family 5" evidence="5">
    <location>
        <begin position="181"/>
        <end position="586"/>
    </location>
</feature>
<dbReference type="AlphaFoldDB" id="A0A938BP57"/>
<gene>
    <name evidence="6" type="ORF">FJY75_09045</name>
</gene>
<evidence type="ECO:0000259" key="5">
    <source>
        <dbReference type="Pfam" id="PF26410"/>
    </source>
</evidence>
<protein>
    <recommendedName>
        <fullName evidence="2">mannan endo-1,4-beta-mannosidase</fullName>
        <ecNumber evidence="2">3.2.1.78</ecNumber>
    </recommendedName>
</protein>
<feature type="non-terminal residue" evidence="6">
    <location>
        <position position="606"/>
    </location>
</feature>
<name>A0A938BP57_UNCEI</name>
<evidence type="ECO:0000313" key="7">
    <source>
        <dbReference type="Proteomes" id="UP000748308"/>
    </source>
</evidence>
<organism evidence="6 7">
    <name type="scientific">Eiseniibacteriota bacterium</name>
    <dbReference type="NCBI Taxonomy" id="2212470"/>
    <lineage>
        <taxon>Bacteria</taxon>
        <taxon>Candidatus Eiseniibacteriota</taxon>
    </lineage>
</organism>
<dbReference type="PANTHER" id="PTHR31451">
    <property type="match status" value="1"/>
</dbReference>
<evidence type="ECO:0000256" key="2">
    <source>
        <dbReference type="ARBA" id="ARBA00012706"/>
    </source>
</evidence>
<evidence type="ECO:0000256" key="4">
    <source>
        <dbReference type="ARBA" id="ARBA00023295"/>
    </source>
</evidence>
<dbReference type="Gene3D" id="3.20.20.80">
    <property type="entry name" value="Glycosidases"/>
    <property type="match status" value="2"/>
</dbReference>
<comment type="caution">
    <text evidence="6">The sequence shown here is derived from an EMBL/GenBank/DDBJ whole genome shotgun (WGS) entry which is preliminary data.</text>
</comment>
<proteinExistence type="predicted"/>
<dbReference type="InterPro" id="IPR045053">
    <property type="entry name" value="MAN-like"/>
</dbReference>
<dbReference type="PANTHER" id="PTHR31451:SF40">
    <property type="entry name" value="GLYCOSIDE HYDROLASE FAMILY 5 DOMAIN-CONTAINING PROTEIN"/>
    <property type="match status" value="1"/>
</dbReference>
<reference evidence="6" key="1">
    <citation type="submission" date="2019-03" db="EMBL/GenBank/DDBJ databases">
        <title>Lake Tanganyika Metagenome-Assembled Genomes (MAGs).</title>
        <authorList>
            <person name="Tran P."/>
        </authorList>
    </citation>
    <scope>NUCLEOTIDE SEQUENCE</scope>
    <source>
        <strain evidence="6">M_DeepCast_400m_m2_100</strain>
    </source>
</reference>
<dbReference type="GO" id="GO:0000272">
    <property type="term" value="P:polysaccharide catabolic process"/>
    <property type="evidence" value="ECO:0007669"/>
    <property type="project" value="InterPro"/>
</dbReference>
<dbReference type="Pfam" id="PF26410">
    <property type="entry name" value="GH5_mannosidase"/>
    <property type="match status" value="2"/>
</dbReference>